<accession>A0AAV3S1H8</accession>
<reference evidence="1 2" key="1">
    <citation type="submission" date="2024-01" db="EMBL/GenBank/DDBJ databases">
        <title>The complete chloroplast genome sequence of Lithospermum erythrorhizon: insights into the phylogenetic relationship among Boraginaceae species and the maternal lineages of purple gromwells.</title>
        <authorList>
            <person name="Okada T."/>
            <person name="Watanabe K."/>
        </authorList>
    </citation>
    <scope>NUCLEOTIDE SEQUENCE [LARGE SCALE GENOMIC DNA]</scope>
</reference>
<dbReference type="Proteomes" id="UP001454036">
    <property type="component" value="Unassembled WGS sequence"/>
</dbReference>
<evidence type="ECO:0000313" key="2">
    <source>
        <dbReference type="Proteomes" id="UP001454036"/>
    </source>
</evidence>
<protein>
    <submittedName>
        <fullName evidence="1">Uncharacterized protein</fullName>
    </submittedName>
</protein>
<organism evidence="1 2">
    <name type="scientific">Lithospermum erythrorhizon</name>
    <name type="common">Purple gromwell</name>
    <name type="synonym">Lithospermum officinale var. erythrorhizon</name>
    <dbReference type="NCBI Taxonomy" id="34254"/>
    <lineage>
        <taxon>Eukaryota</taxon>
        <taxon>Viridiplantae</taxon>
        <taxon>Streptophyta</taxon>
        <taxon>Embryophyta</taxon>
        <taxon>Tracheophyta</taxon>
        <taxon>Spermatophyta</taxon>
        <taxon>Magnoliopsida</taxon>
        <taxon>eudicotyledons</taxon>
        <taxon>Gunneridae</taxon>
        <taxon>Pentapetalae</taxon>
        <taxon>asterids</taxon>
        <taxon>lamiids</taxon>
        <taxon>Boraginales</taxon>
        <taxon>Boraginaceae</taxon>
        <taxon>Boraginoideae</taxon>
        <taxon>Lithospermeae</taxon>
        <taxon>Lithospermum</taxon>
    </lineage>
</organism>
<keyword evidence="2" id="KW-1185">Reference proteome</keyword>
<comment type="caution">
    <text evidence="1">The sequence shown here is derived from an EMBL/GenBank/DDBJ whole genome shotgun (WGS) entry which is preliminary data.</text>
</comment>
<evidence type="ECO:0000313" key="1">
    <source>
        <dbReference type="EMBL" id="GAA0187015.1"/>
    </source>
</evidence>
<dbReference type="AlphaFoldDB" id="A0AAV3S1H8"/>
<dbReference type="EMBL" id="BAABME010014257">
    <property type="protein sequence ID" value="GAA0187015.1"/>
    <property type="molecule type" value="Genomic_DNA"/>
</dbReference>
<name>A0AAV3S1H8_LITER</name>
<proteinExistence type="predicted"/>
<gene>
    <name evidence="1" type="ORF">LIER_34303</name>
</gene>
<sequence length="164" mass="18133">MEGLERCAIWRAGVSLMSECRASVFCSSDYKILAECKARELLALSSMMPKSSFYAVVIDEDFSQCKEGVKATTYYPEISPICNDENMNYLPNVLAKWRQKRGAQSIYIGLRSILPLQPIAMWDEKPIGDERSASSLACSASTRVSAVGLSQVTRAEAKAPCYNP</sequence>